<dbReference type="Proteomes" id="UP000290572">
    <property type="component" value="Unassembled WGS sequence"/>
</dbReference>
<dbReference type="GO" id="GO:0005634">
    <property type="term" value="C:nucleus"/>
    <property type="evidence" value="ECO:0007669"/>
    <property type="project" value="TreeGrafter"/>
</dbReference>
<dbReference type="EMBL" id="QBIY01012869">
    <property type="protein sequence ID" value="RXN14954.1"/>
    <property type="molecule type" value="Genomic_DNA"/>
</dbReference>
<keyword evidence="2" id="KW-1185">Reference proteome</keyword>
<evidence type="ECO:0000313" key="1">
    <source>
        <dbReference type="EMBL" id="RXN14954.1"/>
    </source>
</evidence>
<protein>
    <submittedName>
        <fullName evidence="1">Nuclear apoptosis-inducing factor 1-like protein</fullName>
    </submittedName>
</protein>
<accession>A0A498M6U4</accession>
<reference evidence="1 2" key="1">
    <citation type="submission" date="2018-03" db="EMBL/GenBank/DDBJ databases">
        <title>Draft genome sequence of Rohu Carp (Labeo rohita).</title>
        <authorList>
            <person name="Das P."/>
            <person name="Kushwaha B."/>
            <person name="Joshi C.G."/>
            <person name="Kumar D."/>
            <person name="Nagpure N.S."/>
            <person name="Sahoo L."/>
            <person name="Das S.P."/>
            <person name="Bit A."/>
            <person name="Patnaik S."/>
            <person name="Meher P.K."/>
            <person name="Jayasankar P."/>
            <person name="Koringa P.G."/>
            <person name="Patel N.V."/>
            <person name="Hinsu A.T."/>
            <person name="Kumar R."/>
            <person name="Pandey M."/>
            <person name="Agarwal S."/>
            <person name="Srivastava S."/>
            <person name="Singh M."/>
            <person name="Iquebal M.A."/>
            <person name="Jaiswal S."/>
            <person name="Angadi U.B."/>
            <person name="Kumar N."/>
            <person name="Raza M."/>
            <person name="Shah T.M."/>
            <person name="Rai A."/>
            <person name="Jena J.K."/>
        </authorList>
    </citation>
    <scope>NUCLEOTIDE SEQUENCE [LARGE SCALE GENOMIC DNA]</scope>
    <source>
        <strain evidence="1">DASCIFA01</strain>
        <tissue evidence="1">Testis</tissue>
    </source>
</reference>
<dbReference type="PANTHER" id="PTHR23098:SF16">
    <property type="entry name" value="REGULATORY PROTEIN ZESTE"/>
    <property type="match status" value="1"/>
</dbReference>
<proteinExistence type="predicted"/>
<evidence type="ECO:0000313" key="2">
    <source>
        <dbReference type="Proteomes" id="UP000290572"/>
    </source>
</evidence>
<gene>
    <name evidence="1" type="ORF">ROHU_028422</name>
</gene>
<dbReference type="AlphaFoldDB" id="A0A498M6U4"/>
<organism evidence="1 2">
    <name type="scientific">Labeo rohita</name>
    <name type="common">Indian major carp</name>
    <name type="synonym">Cyprinus rohita</name>
    <dbReference type="NCBI Taxonomy" id="84645"/>
    <lineage>
        <taxon>Eukaryota</taxon>
        <taxon>Metazoa</taxon>
        <taxon>Chordata</taxon>
        <taxon>Craniata</taxon>
        <taxon>Vertebrata</taxon>
        <taxon>Euteleostomi</taxon>
        <taxon>Actinopterygii</taxon>
        <taxon>Neopterygii</taxon>
        <taxon>Teleostei</taxon>
        <taxon>Ostariophysi</taxon>
        <taxon>Cypriniformes</taxon>
        <taxon>Cyprinidae</taxon>
        <taxon>Labeoninae</taxon>
        <taxon>Labeonini</taxon>
        <taxon>Labeo</taxon>
    </lineage>
</organism>
<comment type="caution">
    <text evidence="1">The sequence shown here is derived from an EMBL/GenBank/DDBJ whole genome shotgun (WGS) entry which is preliminary data.</text>
</comment>
<dbReference type="PANTHER" id="PTHR23098">
    <property type="entry name" value="AGAP001331-PA-RELATED"/>
    <property type="match status" value="1"/>
</dbReference>
<sequence>MATLQVYQAKVLKHLPERGPDQGAMEELRAATDFALRARSLGQVMSTVVEGGLFGDTVEDFAQQFSAVQKQTEAIKHILPRRDIPTTFNCPGTSEVGYIFFSKVDILFLSEEVNFSSVKKKWTDLKLSTKKRLAALKRSTTQTGGGQPDPRFVLTPTEERVSALIGPESIVGISVGGDTDEHVSIHEEGWNQDSSGNDVQLIMLQLTPCDPLENTSNREEWVLHGGGAVLGDHGKYVTFITWKSSAVSFVLEQISLNLFGHVMTALLGAMVQWCIVVQSHPLFDHKMMDKNVGIASGLGITIRQTITK</sequence>
<name>A0A498M6U4_LABRO</name>